<keyword evidence="1 2" id="KW-0556">Organic radical</keyword>
<evidence type="ECO:0000256" key="1">
    <source>
        <dbReference type="ARBA" id="ARBA00022818"/>
    </source>
</evidence>
<accession>A0A219Y9E9</accession>
<dbReference type="GO" id="GO:0008861">
    <property type="term" value="F:formate C-acetyltransferase activity"/>
    <property type="evidence" value="ECO:0007669"/>
    <property type="project" value="UniProtKB-EC"/>
</dbReference>
<keyword evidence="4" id="KW-0012">Acyltransferase</keyword>
<dbReference type="InterPro" id="IPR050244">
    <property type="entry name" value="Auton_GlycylRad_Cofactor"/>
</dbReference>
<dbReference type="SUPFAM" id="SSF51998">
    <property type="entry name" value="PFL-like glycyl radical enzymes"/>
    <property type="match status" value="1"/>
</dbReference>
<reference evidence="4 5" key="1">
    <citation type="journal article" date="2017" name="Sci. Rep.">
        <title>Characterization and diversity of phages infecting Aeromonas salmonicida subsp. salmonicida.</title>
        <authorList>
            <person name="Vincent A.T."/>
            <person name="Paquet V.E."/>
            <person name="Bernatchez A."/>
            <person name="Tremblay D.M."/>
            <person name="Moineau S."/>
            <person name="Charette S.J."/>
        </authorList>
    </citation>
    <scope>NUCLEOTIDE SEQUENCE [LARGE SCALE GENOMIC DNA]</scope>
</reference>
<name>A0A219Y9E9_9CAUD</name>
<dbReference type="Pfam" id="PF01228">
    <property type="entry name" value="Gly_radical"/>
    <property type="match status" value="1"/>
</dbReference>
<evidence type="ECO:0000259" key="3">
    <source>
        <dbReference type="PROSITE" id="PS51149"/>
    </source>
</evidence>
<dbReference type="GO" id="GO:0016829">
    <property type="term" value="F:lyase activity"/>
    <property type="evidence" value="ECO:0007669"/>
    <property type="project" value="UniProtKB-KW"/>
</dbReference>
<dbReference type="InterPro" id="IPR019777">
    <property type="entry name" value="Form_AcTrfase_GR_CS"/>
</dbReference>
<dbReference type="Gene3D" id="3.20.70.20">
    <property type="match status" value="1"/>
</dbReference>
<dbReference type="PANTHER" id="PTHR30191">
    <property type="entry name" value="FORMATE ACETYLTRANSFERASE"/>
    <property type="match status" value="1"/>
</dbReference>
<sequence>MLIGFQLLDGSNDHGSIFLVDDQTNNAKVIASKTYEIDTIVEDSVIRGRPGRFFDVQPEPTVEGGQHLNVNVLDRNTLEDAIVNPEKYPQLTIRVSGYAVRFNALTPEQQRDVITRTFTQSL</sequence>
<protein>
    <submittedName>
        <fullName evidence="4">Pyruvate formate-lyase</fullName>
        <ecNumber evidence="4">2.3.1.54</ecNumber>
    </submittedName>
</protein>
<organism evidence="4 5">
    <name type="scientific">Aeromonas phage 44RR2.8t.2</name>
    <dbReference type="NCBI Taxonomy" id="1932900"/>
    <lineage>
        <taxon>Viruses</taxon>
        <taxon>Duplodnaviria</taxon>
        <taxon>Heunggongvirae</taxon>
        <taxon>Uroviricota</taxon>
        <taxon>Caudoviricetes</taxon>
        <taxon>Pantevenvirales</taxon>
        <taxon>Straboviridae</taxon>
        <taxon>Biquartavirus</taxon>
        <taxon>Biquartavirus 44RR2</taxon>
    </lineage>
</organism>
<keyword evidence="4" id="KW-0808">Transferase</keyword>
<dbReference type="PIRSF" id="PIRSF000378">
    <property type="entry name" value="Gly_radicl_yfiD"/>
    <property type="match status" value="1"/>
</dbReference>
<dbReference type="EMBL" id="KY290948">
    <property type="protein sequence ID" value="APU00590.1"/>
    <property type="molecule type" value="Genomic_DNA"/>
</dbReference>
<dbReference type="PANTHER" id="PTHR30191:SF0">
    <property type="entry name" value="FORMATE ACETYLTRANSFERASE 1"/>
    <property type="match status" value="1"/>
</dbReference>
<evidence type="ECO:0000313" key="5">
    <source>
        <dbReference type="Proteomes" id="UP000222894"/>
    </source>
</evidence>
<dbReference type="InterPro" id="IPR011140">
    <property type="entry name" value="Glycyl_radical_cofactor_GrcA"/>
</dbReference>
<keyword evidence="4" id="KW-0670">Pyruvate</keyword>
<keyword evidence="4" id="KW-0456">Lyase</keyword>
<evidence type="ECO:0000313" key="4">
    <source>
        <dbReference type="EMBL" id="APU00590.1"/>
    </source>
</evidence>
<dbReference type="PROSITE" id="PS00850">
    <property type="entry name" value="GLY_RADICAL_1"/>
    <property type="match status" value="1"/>
</dbReference>
<dbReference type="InterPro" id="IPR001150">
    <property type="entry name" value="Gly_radical"/>
</dbReference>
<proteinExistence type="predicted"/>
<feature type="modified residue" description="Glycine radical" evidence="2">
    <location>
        <position position="97"/>
    </location>
</feature>
<dbReference type="PROSITE" id="PS51149">
    <property type="entry name" value="GLY_RADICAL_2"/>
    <property type="match status" value="1"/>
</dbReference>
<evidence type="ECO:0000256" key="2">
    <source>
        <dbReference type="PROSITE-ProRule" id="PRU00493"/>
    </source>
</evidence>
<feature type="domain" description="Glycine radical" evidence="3">
    <location>
        <begin position="3"/>
        <end position="122"/>
    </location>
</feature>
<dbReference type="Proteomes" id="UP000222894">
    <property type="component" value="Genome"/>
</dbReference>
<dbReference type="EC" id="2.3.1.54" evidence="4"/>